<dbReference type="InterPro" id="IPR009003">
    <property type="entry name" value="Peptidase_S1_PA"/>
</dbReference>
<name>A0ABV3E8V2_9ACTN</name>
<dbReference type="SUPFAM" id="SSF50494">
    <property type="entry name" value="Trypsin-like serine proteases"/>
    <property type="match status" value="1"/>
</dbReference>
<dbReference type="InterPro" id="IPR015943">
    <property type="entry name" value="WD40/YVTN_repeat-like_dom_sf"/>
</dbReference>
<gene>
    <name evidence="3" type="ORF">AB0D65_21870</name>
</gene>
<evidence type="ECO:0000313" key="4">
    <source>
        <dbReference type="Proteomes" id="UP001551582"/>
    </source>
</evidence>
<dbReference type="Pfam" id="PF13365">
    <property type="entry name" value="Trypsin_2"/>
    <property type="match status" value="1"/>
</dbReference>
<evidence type="ECO:0000259" key="2">
    <source>
        <dbReference type="Pfam" id="PF20703"/>
    </source>
</evidence>
<evidence type="ECO:0000313" key="3">
    <source>
        <dbReference type="EMBL" id="MEU9353563.1"/>
    </source>
</evidence>
<reference evidence="3 4" key="1">
    <citation type="submission" date="2024-06" db="EMBL/GenBank/DDBJ databases">
        <title>The Natural Products Discovery Center: Release of the First 8490 Sequenced Strains for Exploring Actinobacteria Biosynthetic Diversity.</title>
        <authorList>
            <person name="Kalkreuter E."/>
            <person name="Kautsar S.A."/>
            <person name="Yang D."/>
            <person name="Bader C.D."/>
            <person name="Teijaro C.N."/>
            <person name="Fluegel L."/>
            <person name="Davis C.M."/>
            <person name="Simpson J.R."/>
            <person name="Lauterbach L."/>
            <person name="Steele A.D."/>
            <person name="Gui C."/>
            <person name="Meng S."/>
            <person name="Li G."/>
            <person name="Viehrig K."/>
            <person name="Ye F."/>
            <person name="Su P."/>
            <person name="Kiefer A.F."/>
            <person name="Nichols A."/>
            <person name="Cepeda A.J."/>
            <person name="Yan W."/>
            <person name="Fan B."/>
            <person name="Jiang Y."/>
            <person name="Adhikari A."/>
            <person name="Zheng C.-J."/>
            <person name="Schuster L."/>
            <person name="Cowan T.M."/>
            <person name="Smanski M.J."/>
            <person name="Chevrette M.G."/>
            <person name="De Carvalho L.P.S."/>
            <person name="Shen B."/>
        </authorList>
    </citation>
    <scope>NUCLEOTIDE SEQUENCE [LARGE SCALE GENOMIC DNA]</scope>
    <source>
        <strain evidence="3 4">NPDC048274</strain>
    </source>
</reference>
<feature type="domain" description="Novel STAND NTPase 1" evidence="2">
    <location>
        <begin position="251"/>
        <end position="641"/>
    </location>
</feature>
<protein>
    <submittedName>
        <fullName evidence="3">Trypsin-like peptidase domain-containing protein</fullName>
    </submittedName>
</protein>
<accession>A0ABV3E8V2</accession>
<dbReference type="RefSeq" id="WP_359983475.1">
    <property type="nucleotide sequence ID" value="NZ_JBEZLS010000015.1"/>
</dbReference>
<sequence length="1455" mass="157339">MTVPGLPPERTADPGLQSLDTAVLRVRDGRRQPVGVAFLVSDTLALTCAHVVHAALGTTGDAAPPASARIQVDLPLVPAPQRDGGVPVTTAGVEHWVPPRAPDGGSSVPSARAESSSRRDDVVEPADIAVLRLEAPLPGAGPVQLVEADELWGHPVRAFGLPAGRPGGVWHAGVLRGRQADGWVQADLAGDGYPVSRGFSGGPVWDDRLSGVVGMVTVAESGQPPVSYLIPTSGLLAACPELRAVALPPSPFRGLSAFEETDAALFHGRQAESDEVARALAAERRVTVVGPSGSGKSSLALAGVAPRLRAQGAQVVVLRPTPGSAPLTVFAAALLPLLEPDLAEAERPERIAELADVLRRHGPADTVARLLHLRRGSRLLLVVDQFEEILGLDPAAVDEFANLLTGDTLPDTVRVLITLRADFLEPVLARPRLGPEIGGHLHALAPLDRGRLREIVTAPVDAVPGVSYEPHLAERIIADTGPGPGELPLLGLTLDLLWQRQQGGLLTHRAYEELGGVSGALGKHADRVWDVCVPPEDEETARRLFTRLVRVPAGLPAPTRRTARRTELGAEEWRVAQRLAGARLLVTGRNAEGTETVELSHEALITEWEKLSDWTTSDRAFLEWRAELQQDMDRWEQAERAAQLLPTPLQLARSEQWLNERGEELTDAERHYLDAAHTHRRARVRRRRAMLSVISLVVLLVMVALSSFYATREESRDRAAEAASRALAVAAADDAHTEPALGVLKALAAHRTAPTQEARNELLRQYLRHQGYDRVLSGVLGTIREFKASADGDVVLAVSQLGRATLYVGVASGRVRSAQVPSTGQVMHGVVAADGKRVAYVQVDGKAVWFDVNTDAAGLLGPMRRLSEAPGVSLNPDVVPALSADGRSLASLVRNRLVWWNLDSGTLAGDAPAPQDMTSALAFGPDGRTLLTMIYTASGAPALTSVDMTTGRATQLLSGVQDIYLSGDRRTAVVCREEDEQSVISRHRISDGAETGRSYRERDEAYVTDMCTLDAVDGTGRRVALRWGDELRVLDLDRGEVISRAPLLGRDSTQFHSIGRLSESHGKLLYMGRNESLIAFVDVTPGRRLLKAGQHRLTPDGKRSVIVHENGSRTELHPADPGRSGQVLAQAARAKPYWVPEKTDLPVFDGAGALVADREARNVVVVRDASTLRKVTTVTAVRPPATRPDARRVRDLDMSGALSGYHQNYEFRYFFDHTGHLLTVSGAVVQQWDPRTGRQTARFDAGELRPDDEPDAVMTIAPYPDRNKVSVLVQEQPGIRIVDITNGKVTDRVHTEGDVFSVQFSSDGRYFAVLRRDTGLEVWRRGGPPRRVIVPLNTIGEEGAGTRYRAVFLDGGRYLVAADNAVRTYRLGERGYEDSYVLGESGGASGEYSFLDVSGDGGTVVHWTFGEPGSALALDPDLWRRELCRIIGHRAFTADERDDLPAEARTRRLCP</sequence>
<dbReference type="Gene3D" id="2.130.10.10">
    <property type="entry name" value="YVTN repeat-like/Quinoprotein amine dehydrogenase"/>
    <property type="match status" value="2"/>
</dbReference>
<keyword evidence="4" id="KW-1185">Reference proteome</keyword>
<dbReference type="SUPFAM" id="SSF52540">
    <property type="entry name" value="P-loop containing nucleoside triphosphate hydrolases"/>
    <property type="match status" value="1"/>
</dbReference>
<proteinExistence type="predicted"/>
<dbReference type="Gene3D" id="3.40.50.300">
    <property type="entry name" value="P-loop containing nucleotide triphosphate hydrolases"/>
    <property type="match status" value="1"/>
</dbReference>
<dbReference type="InterPro" id="IPR049052">
    <property type="entry name" value="nSTAND1"/>
</dbReference>
<feature type="region of interest" description="Disordered" evidence="1">
    <location>
        <begin position="94"/>
        <end position="119"/>
    </location>
</feature>
<comment type="caution">
    <text evidence="3">The sequence shown here is derived from an EMBL/GenBank/DDBJ whole genome shotgun (WGS) entry which is preliminary data.</text>
</comment>
<dbReference type="SUPFAM" id="SSF51004">
    <property type="entry name" value="C-terminal (heme d1) domain of cytochrome cd1-nitrite reductase"/>
    <property type="match status" value="1"/>
</dbReference>
<dbReference type="EMBL" id="JBEZLS010000015">
    <property type="protein sequence ID" value="MEU9353563.1"/>
    <property type="molecule type" value="Genomic_DNA"/>
</dbReference>
<dbReference type="InterPro" id="IPR027417">
    <property type="entry name" value="P-loop_NTPase"/>
</dbReference>
<organism evidence="3 4">
    <name type="scientific">Streptomyces griseoloalbus</name>
    <dbReference type="NCBI Taxonomy" id="67303"/>
    <lineage>
        <taxon>Bacteria</taxon>
        <taxon>Bacillati</taxon>
        <taxon>Actinomycetota</taxon>
        <taxon>Actinomycetes</taxon>
        <taxon>Kitasatosporales</taxon>
        <taxon>Streptomycetaceae</taxon>
        <taxon>Streptomyces</taxon>
    </lineage>
</organism>
<evidence type="ECO:0000256" key="1">
    <source>
        <dbReference type="SAM" id="MobiDB-lite"/>
    </source>
</evidence>
<dbReference type="Pfam" id="PF20703">
    <property type="entry name" value="nSTAND1"/>
    <property type="match status" value="1"/>
</dbReference>
<dbReference type="Proteomes" id="UP001551582">
    <property type="component" value="Unassembled WGS sequence"/>
</dbReference>
<dbReference type="SUPFAM" id="SSF69322">
    <property type="entry name" value="Tricorn protease domain 2"/>
    <property type="match status" value="1"/>
</dbReference>
<dbReference type="InterPro" id="IPR011048">
    <property type="entry name" value="Haem_d1_sf"/>
</dbReference>